<evidence type="ECO:0000313" key="7">
    <source>
        <dbReference type="Proteomes" id="UP001498398"/>
    </source>
</evidence>
<evidence type="ECO:0000256" key="2">
    <source>
        <dbReference type="ARBA" id="ARBA00022771"/>
    </source>
</evidence>
<name>A0ABR1JHT4_9AGAR</name>
<comment type="caution">
    <text evidence="6">The sequence shown here is derived from an EMBL/GenBank/DDBJ whole genome shotgun (WGS) entry which is preliminary data.</text>
</comment>
<evidence type="ECO:0000256" key="3">
    <source>
        <dbReference type="ARBA" id="ARBA00022833"/>
    </source>
</evidence>
<keyword evidence="3" id="KW-0862">Zinc</keyword>
<dbReference type="SUPFAM" id="SSF144232">
    <property type="entry name" value="HIT/MYND zinc finger-like"/>
    <property type="match status" value="1"/>
</dbReference>
<evidence type="ECO:0000256" key="1">
    <source>
        <dbReference type="ARBA" id="ARBA00022723"/>
    </source>
</evidence>
<accession>A0ABR1JHT4</accession>
<reference evidence="6 7" key="1">
    <citation type="submission" date="2024-01" db="EMBL/GenBank/DDBJ databases">
        <title>A draft genome for the cacao thread blight pathogen Marasmiellus scandens.</title>
        <authorList>
            <person name="Baruah I.K."/>
            <person name="Leung J."/>
            <person name="Bukari Y."/>
            <person name="Amoako-Attah I."/>
            <person name="Meinhardt L.W."/>
            <person name="Bailey B.A."/>
            <person name="Cohen S.P."/>
        </authorList>
    </citation>
    <scope>NUCLEOTIDE SEQUENCE [LARGE SCALE GENOMIC DNA]</scope>
    <source>
        <strain evidence="6 7">GH-19</strain>
    </source>
</reference>
<dbReference type="Proteomes" id="UP001498398">
    <property type="component" value="Unassembled WGS sequence"/>
</dbReference>
<evidence type="ECO:0000313" key="6">
    <source>
        <dbReference type="EMBL" id="KAK7460639.1"/>
    </source>
</evidence>
<keyword evidence="1" id="KW-0479">Metal-binding</keyword>
<dbReference type="PROSITE" id="PS50865">
    <property type="entry name" value="ZF_MYND_2"/>
    <property type="match status" value="1"/>
</dbReference>
<organism evidence="6 7">
    <name type="scientific">Marasmiellus scandens</name>
    <dbReference type="NCBI Taxonomy" id="2682957"/>
    <lineage>
        <taxon>Eukaryota</taxon>
        <taxon>Fungi</taxon>
        <taxon>Dikarya</taxon>
        <taxon>Basidiomycota</taxon>
        <taxon>Agaricomycotina</taxon>
        <taxon>Agaricomycetes</taxon>
        <taxon>Agaricomycetidae</taxon>
        <taxon>Agaricales</taxon>
        <taxon>Marasmiineae</taxon>
        <taxon>Omphalotaceae</taxon>
        <taxon>Marasmiellus</taxon>
    </lineage>
</organism>
<protein>
    <recommendedName>
        <fullName evidence="5">MYND-type domain-containing protein</fullName>
    </recommendedName>
</protein>
<dbReference type="EMBL" id="JBANRG010000015">
    <property type="protein sequence ID" value="KAK7460639.1"/>
    <property type="molecule type" value="Genomic_DNA"/>
</dbReference>
<dbReference type="Gene3D" id="6.10.140.2220">
    <property type="match status" value="1"/>
</dbReference>
<dbReference type="Pfam" id="PF01753">
    <property type="entry name" value="zf-MYND"/>
    <property type="match status" value="1"/>
</dbReference>
<dbReference type="PROSITE" id="PS01360">
    <property type="entry name" value="ZF_MYND_1"/>
    <property type="match status" value="1"/>
</dbReference>
<keyword evidence="2 4" id="KW-0863">Zinc-finger</keyword>
<gene>
    <name evidence="6" type="ORF">VKT23_009356</name>
</gene>
<evidence type="ECO:0000256" key="4">
    <source>
        <dbReference type="PROSITE-ProRule" id="PRU00134"/>
    </source>
</evidence>
<feature type="domain" description="MYND-type" evidence="5">
    <location>
        <begin position="294"/>
        <end position="332"/>
    </location>
</feature>
<evidence type="ECO:0000259" key="5">
    <source>
        <dbReference type="PROSITE" id="PS50865"/>
    </source>
</evidence>
<dbReference type="InterPro" id="IPR002893">
    <property type="entry name" value="Znf_MYND"/>
</dbReference>
<sequence length="335" mass="37997">MSSEEEPLDLYDISLLLNYERVTTEPRFRHAKLREVVYPGDDFETVLLKKVLWVDNARPRTAFVFDRPARHAEKIDMTSPPDLPSNILPDKLADSDKLKSLTPKQLETAFWQARGHDACYTSVTLLQHFFDLFPPSTLIRIRHGPQGKTAGKVYTTCISTRVIWEMMLVNPKQTTLALVFPENKTYISGEDHTMKHAVVGFSESPSGNIDSVLDLSSMQFGDVGRGPGAKGQGLFALDTMNEYYDRLEKITEGNDDSFTKMSQRIGPSNDDKWLKLVAKKAKERWEERDAERWCGHCGAPGVAAKACSACHNAWYCDEAHQKLAWPFHKHYCAKK</sequence>
<proteinExistence type="predicted"/>
<keyword evidence="7" id="KW-1185">Reference proteome</keyword>